<feature type="region of interest" description="Disordered" evidence="1">
    <location>
        <begin position="946"/>
        <end position="1025"/>
    </location>
</feature>
<feature type="region of interest" description="Disordered" evidence="1">
    <location>
        <begin position="1"/>
        <end position="39"/>
    </location>
</feature>
<dbReference type="EMBL" id="KV454406">
    <property type="protein sequence ID" value="ODQ68415.1"/>
    <property type="molecule type" value="Genomic_DNA"/>
</dbReference>
<gene>
    <name evidence="3" type="ORF">NADFUDRAFT_39792</name>
</gene>
<dbReference type="Proteomes" id="UP000095009">
    <property type="component" value="Unassembled WGS sequence"/>
</dbReference>
<feature type="compositionally biased region" description="Polar residues" evidence="1">
    <location>
        <begin position="1243"/>
        <end position="1263"/>
    </location>
</feature>
<feature type="compositionally biased region" description="Low complexity" evidence="1">
    <location>
        <begin position="980"/>
        <end position="993"/>
    </location>
</feature>
<evidence type="ECO:0000256" key="1">
    <source>
        <dbReference type="SAM" id="MobiDB-lite"/>
    </source>
</evidence>
<evidence type="ECO:0000313" key="3">
    <source>
        <dbReference type="EMBL" id="ODQ68415.1"/>
    </source>
</evidence>
<feature type="compositionally biased region" description="Polar residues" evidence="1">
    <location>
        <begin position="946"/>
        <end position="955"/>
    </location>
</feature>
<feature type="compositionally biased region" description="Basic and acidic residues" evidence="1">
    <location>
        <begin position="1000"/>
        <end position="1011"/>
    </location>
</feature>
<accession>A0A1E3PSJ9</accession>
<sequence length="1416" mass="159558">MDDSITNGRSIVKESSKHSSIRAKTSDSPHVNLKNDLNTTTPTLCPTSFKPLPTTKLSPDWNFENKTLVASGDSASKSLLNAKKDASEVASLSINGLLQDLRITEQIYFQDLTTIYALYPNKSDQQKILIGSLIDAHHRIPTNLTLLALWAIDTMSFYEAYIEGYVYCSEDSSNIKYLQKRPLVRIRYFSKLFEKLHEKSLDLPRLGAISKEYKKLAGLARKKAQDERERVDKKRIIFSKVKNFATLLPSLDYFNQDRIIDRDYFDSDLVHESGYTWSNLVVEIMLLKTEIKYGTDKGTPSIALCSLETPGRSLIFPVFQPGDLFFKQTNSKTIIKLWSQSGESIITLFCPDKEQVRKWKAILSELFPAPDNFQGQAKTRKSRDIDNKELENSGIFSLPTLGSMEEPYVSNMSQPVKRYPINPNIPTVDSFRDNVLLNLSFSDMENHALLAQDFIENQHNGTPSKNLKYPHMNLGESSHYRMARDLPPLPSLPPSIDLDLSPNFDNGVSNEVSTHDEHTLVTNNLNLDSNMTYSEPGYETDLESIIEKCALELNFVLNDSSLVLSHESFIKTIEENILHHKTGYDTNKDISLSESSSKIVREGSSCNETKFGANLPCSKAIVNKDVEYDYISHTFEPVLSISANNMVNTQEIVEYVPNSFLKATGESSKQHNSTKEEYATLGQDTKADKNMNLLKNWNVPEKFTTVKPKSTLLPTIIPYNNYQDKNSVKKFFDDSNIYSQGVSTKIDTNTPGILLTRTLQPEEEFEFINSHIKLVATQNCEKSFEYNYIPIRGGTEEASVQSTKLNSLMIGNSGQTRSQAGSYFRLAKVLSDADETQLTPTSISTLSDEACSTICGTPTTPMTPLTPPLSLRNSATSSIVLNERDVESLVYNSLSTKPQDSYMELEQEFRRSLLLNVSNDKTTTQYYETGVGDEYDHKHIMRLHKGNSNEINTKSLRIGHNSPDNIENSETAPPNIRQVSHSSSSEPTLTGSSQTELEETNNKENVLKKAESLSAKKQKPKSRKNVSFEDHIVVYDDGLSNFSQDTRIAHVSEWKNNQWRRVADSEGATIVTSICGEGGELEILSVLAHTCEISPENDTNLNEDDSCDGKVNDFKNLTETPYHSQDFGRTLRKLDLTIETSVRRANVVDIQVQLKQVYRLMIRTYSAREAEELIPTIRACCRKRSNPQSRSDGTEKRSIIAEHKNEQKPSKVETSLNAFKSIVMTTFAAPLTSILPEKATPPKVSSSPEMDESQVFSPNTDENTNQPFIHNQLNCKLFIKYSGREKWYNLGCGFISVFNQFHPSKKRVLLSKSPITGNKKHDERSSQAGIIEDQLGETIHDGVVDGANFKKCGKTQFEFYFNEIGDYPEKQEPLPEINGVESKCPKNHNETNSSIYMIYVENEVDASRISQLLHNC</sequence>
<reference evidence="3 4" key="1">
    <citation type="journal article" date="2016" name="Proc. Natl. Acad. Sci. U.S.A.">
        <title>Comparative genomics of biotechnologically important yeasts.</title>
        <authorList>
            <person name="Riley R."/>
            <person name="Haridas S."/>
            <person name="Wolfe K.H."/>
            <person name="Lopes M.R."/>
            <person name="Hittinger C.T."/>
            <person name="Goeker M."/>
            <person name="Salamov A.A."/>
            <person name="Wisecaver J.H."/>
            <person name="Long T.M."/>
            <person name="Calvey C.H."/>
            <person name="Aerts A.L."/>
            <person name="Barry K.W."/>
            <person name="Choi C."/>
            <person name="Clum A."/>
            <person name="Coughlan A.Y."/>
            <person name="Deshpande S."/>
            <person name="Douglass A.P."/>
            <person name="Hanson S.J."/>
            <person name="Klenk H.-P."/>
            <person name="LaButti K.M."/>
            <person name="Lapidus A."/>
            <person name="Lindquist E.A."/>
            <person name="Lipzen A.M."/>
            <person name="Meier-Kolthoff J.P."/>
            <person name="Ohm R.A."/>
            <person name="Otillar R.P."/>
            <person name="Pangilinan J.L."/>
            <person name="Peng Y."/>
            <person name="Rokas A."/>
            <person name="Rosa C.A."/>
            <person name="Scheuner C."/>
            <person name="Sibirny A.A."/>
            <person name="Slot J.C."/>
            <person name="Stielow J.B."/>
            <person name="Sun H."/>
            <person name="Kurtzman C.P."/>
            <person name="Blackwell M."/>
            <person name="Grigoriev I.V."/>
            <person name="Jeffries T.W."/>
        </authorList>
    </citation>
    <scope>NUCLEOTIDE SEQUENCE [LARGE SCALE GENOMIC DNA]</scope>
    <source>
        <strain evidence="3 4">DSM 6958</strain>
    </source>
</reference>
<evidence type="ECO:0000313" key="4">
    <source>
        <dbReference type="Proteomes" id="UP000095009"/>
    </source>
</evidence>
<feature type="domain" description="PH-like" evidence="2">
    <location>
        <begin position="235"/>
        <end position="368"/>
    </location>
</feature>
<name>A0A1E3PSJ9_9ASCO</name>
<dbReference type="STRING" id="857566.A0A1E3PSJ9"/>
<organism evidence="3 4">
    <name type="scientific">Nadsonia fulvescens var. elongata DSM 6958</name>
    <dbReference type="NCBI Taxonomy" id="857566"/>
    <lineage>
        <taxon>Eukaryota</taxon>
        <taxon>Fungi</taxon>
        <taxon>Dikarya</taxon>
        <taxon>Ascomycota</taxon>
        <taxon>Saccharomycotina</taxon>
        <taxon>Dipodascomycetes</taxon>
        <taxon>Dipodascales</taxon>
        <taxon>Dipodascales incertae sedis</taxon>
        <taxon>Nadsonia</taxon>
    </lineage>
</organism>
<feature type="region of interest" description="Disordered" evidence="1">
    <location>
        <begin position="1184"/>
        <end position="1211"/>
    </location>
</feature>
<dbReference type="Pfam" id="PF25409">
    <property type="entry name" value="PH_33"/>
    <property type="match status" value="1"/>
</dbReference>
<feature type="compositionally biased region" description="Polar residues" evidence="1">
    <location>
        <begin position="962"/>
        <end position="972"/>
    </location>
</feature>
<proteinExistence type="predicted"/>
<feature type="compositionally biased region" description="Basic and acidic residues" evidence="1">
    <location>
        <begin position="1192"/>
        <end position="1211"/>
    </location>
</feature>
<dbReference type="InterPro" id="IPR058189">
    <property type="entry name" value="PH-like_ascomyc"/>
</dbReference>
<dbReference type="OrthoDB" id="4092486at2759"/>
<keyword evidence="4" id="KW-1185">Reference proteome</keyword>
<feature type="compositionally biased region" description="Polar residues" evidence="1">
    <location>
        <begin position="22"/>
        <end position="39"/>
    </location>
</feature>
<feature type="region of interest" description="Disordered" evidence="1">
    <location>
        <begin position="1239"/>
        <end position="1263"/>
    </location>
</feature>
<evidence type="ECO:0000259" key="2">
    <source>
        <dbReference type="Pfam" id="PF25409"/>
    </source>
</evidence>
<protein>
    <recommendedName>
        <fullName evidence="2">PH-like domain-containing protein</fullName>
    </recommendedName>
</protein>